<dbReference type="Proteomes" id="UP000050996">
    <property type="component" value="Unassembled WGS sequence"/>
</dbReference>
<gene>
    <name evidence="5" type="ORF">AN957_23215</name>
</gene>
<evidence type="ECO:0000313" key="6">
    <source>
        <dbReference type="Proteomes" id="UP000050996"/>
    </source>
</evidence>
<dbReference type="PANTHER" id="PTHR33154:SF33">
    <property type="entry name" value="TRANSCRIPTIONAL REPRESSOR SDPR"/>
    <property type="match status" value="1"/>
</dbReference>
<dbReference type="CDD" id="cd00090">
    <property type="entry name" value="HTH_ARSR"/>
    <property type="match status" value="1"/>
</dbReference>
<dbReference type="SUPFAM" id="SSF46785">
    <property type="entry name" value="Winged helix' DNA-binding domain"/>
    <property type="match status" value="1"/>
</dbReference>
<dbReference type="PRINTS" id="PR00778">
    <property type="entry name" value="HTHARSR"/>
</dbReference>
<keyword evidence="6" id="KW-1185">Reference proteome</keyword>
<dbReference type="InterPro" id="IPR036388">
    <property type="entry name" value="WH-like_DNA-bd_sf"/>
</dbReference>
<dbReference type="AlphaFoldDB" id="A0A0Q3QSR1"/>
<proteinExistence type="predicted"/>
<dbReference type="GO" id="GO:0003700">
    <property type="term" value="F:DNA-binding transcription factor activity"/>
    <property type="evidence" value="ECO:0007669"/>
    <property type="project" value="InterPro"/>
</dbReference>
<feature type="domain" description="HTH arsR-type" evidence="4">
    <location>
        <begin position="208"/>
        <end position="307"/>
    </location>
</feature>
<comment type="caution">
    <text evidence="5">The sequence shown here is derived from an EMBL/GenBank/DDBJ whole genome shotgun (WGS) entry which is preliminary data.</text>
</comment>
<reference evidence="5 6" key="1">
    <citation type="submission" date="2015-09" db="EMBL/GenBank/DDBJ databases">
        <title>Genome sequencing project for genomic taxonomy and phylogenomics of Bacillus-like bacteria.</title>
        <authorList>
            <person name="Liu B."/>
            <person name="Wang J."/>
            <person name="Zhu Y."/>
            <person name="Liu G."/>
            <person name="Chen Q."/>
            <person name="Chen Z."/>
            <person name="Lan J."/>
            <person name="Che J."/>
            <person name="Ge C."/>
            <person name="Shi H."/>
            <person name="Pan Z."/>
            <person name="Liu X."/>
        </authorList>
    </citation>
    <scope>NUCLEOTIDE SEQUENCE [LARGE SCALE GENOMIC DNA]</scope>
    <source>
        <strain evidence="5 6">FJAT-18043</strain>
    </source>
</reference>
<dbReference type="PROSITE" id="PS50987">
    <property type="entry name" value="HTH_ARSR_2"/>
    <property type="match status" value="1"/>
</dbReference>
<dbReference type="Gene3D" id="1.10.10.10">
    <property type="entry name" value="Winged helix-like DNA-binding domain superfamily/Winged helix DNA-binding domain"/>
    <property type="match status" value="1"/>
</dbReference>
<keyword evidence="2" id="KW-0238">DNA-binding</keyword>
<accession>A0A0Q3QSR1</accession>
<evidence type="ECO:0000313" key="5">
    <source>
        <dbReference type="EMBL" id="KQL21193.1"/>
    </source>
</evidence>
<dbReference type="InterPro" id="IPR051081">
    <property type="entry name" value="HTH_MetalResp_TranReg"/>
</dbReference>
<organism evidence="5 6">
    <name type="scientific">Cytobacillus solani</name>
    <dbReference type="NCBI Taxonomy" id="1637975"/>
    <lineage>
        <taxon>Bacteria</taxon>
        <taxon>Bacillati</taxon>
        <taxon>Bacillota</taxon>
        <taxon>Bacilli</taxon>
        <taxon>Bacillales</taxon>
        <taxon>Bacillaceae</taxon>
        <taxon>Cytobacillus</taxon>
    </lineage>
</organism>
<dbReference type="PANTHER" id="PTHR33154">
    <property type="entry name" value="TRANSCRIPTIONAL REGULATOR, ARSR FAMILY"/>
    <property type="match status" value="1"/>
</dbReference>
<dbReference type="InterPro" id="IPR001845">
    <property type="entry name" value="HTH_ArsR_DNA-bd_dom"/>
</dbReference>
<keyword evidence="3" id="KW-0804">Transcription</keyword>
<dbReference type="Pfam" id="PF01022">
    <property type="entry name" value="HTH_5"/>
    <property type="match status" value="1"/>
</dbReference>
<dbReference type="PATRIC" id="fig|1637975.4.peg.4648"/>
<dbReference type="SMART" id="SM00418">
    <property type="entry name" value="HTH_ARSR"/>
    <property type="match status" value="1"/>
</dbReference>
<dbReference type="GO" id="GO:0003677">
    <property type="term" value="F:DNA binding"/>
    <property type="evidence" value="ECO:0007669"/>
    <property type="project" value="UniProtKB-KW"/>
</dbReference>
<evidence type="ECO:0000259" key="4">
    <source>
        <dbReference type="PROSITE" id="PS50987"/>
    </source>
</evidence>
<dbReference type="InterPro" id="IPR036390">
    <property type="entry name" value="WH_DNA-bd_sf"/>
</dbReference>
<protein>
    <recommendedName>
        <fullName evidence="4">HTH arsR-type domain-containing protein</fullName>
    </recommendedName>
</protein>
<dbReference type="RefSeq" id="WP_053477676.1">
    <property type="nucleotide sequence ID" value="NZ_LJIX01000006.1"/>
</dbReference>
<evidence type="ECO:0000256" key="3">
    <source>
        <dbReference type="ARBA" id="ARBA00023163"/>
    </source>
</evidence>
<name>A0A0Q3QSR1_9BACI</name>
<evidence type="ECO:0000256" key="2">
    <source>
        <dbReference type="ARBA" id="ARBA00023125"/>
    </source>
</evidence>
<dbReference type="STRING" id="1637975.AN957_23215"/>
<keyword evidence="1" id="KW-0805">Transcription regulation</keyword>
<dbReference type="EMBL" id="LJIX01000006">
    <property type="protein sequence ID" value="KQL21193.1"/>
    <property type="molecule type" value="Genomic_DNA"/>
</dbReference>
<evidence type="ECO:0000256" key="1">
    <source>
        <dbReference type="ARBA" id="ARBA00023015"/>
    </source>
</evidence>
<sequence length="307" mass="36016">MSFQVIVDFSPVNELITSLYHYINFKQHRNFSLSKDWHNSVKTELHPHFAAELEDDRLEVLHRINLLVWQCPGERTPKEFIKWLQDQPPGDLYERLAPWINNIPGNLKELRDRMVYLLSEWDVQYFQHIDPRIIEQLKDDARQKRDLISKVSSINLIEEATNGIRIEPNEMLKTVFLIPQYHCRPATILDYFESICTCLYPVKSAANDANELPWELTFVTHALADENRLKILRFLHSGMQNFSAIQSYIGLAKSTTNHHLSILRRAGLIRTHYFGSKFIHQYSLREEGLEQMQNLINAYIRNNDGGV</sequence>
<dbReference type="InterPro" id="IPR011991">
    <property type="entry name" value="ArsR-like_HTH"/>
</dbReference>